<organism evidence="2 3">
    <name type="scientific">Lipotes vexillifer</name>
    <name type="common">Yangtze river dolphin</name>
    <dbReference type="NCBI Taxonomy" id="118797"/>
    <lineage>
        <taxon>Eukaryota</taxon>
        <taxon>Metazoa</taxon>
        <taxon>Chordata</taxon>
        <taxon>Craniata</taxon>
        <taxon>Vertebrata</taxon>
        <taxon>Euteleostomi</taxon>
        <taxon>Mammalia</taxon>
        <taxon>Eutheria</taxon>
        <taxon>Laurasiatheria</taxon>
        <taxon>Artiodactyla</taxon>
        <taxon>Whippomorpha</taxon>
        <taxon>Cetacea</taxon>
        <taxon>Odontoceti</taxon>
        <taxon>Lipotidae</taxon>
        <taxon>Lipotes</taxon>
    </lineage>
</organism>
<dbReference type="Proteomes" id="UP000265300">
    <property type="component" value="Unplaced"/>
</dbReference>
<evidence type="ECO:0000256" key="1">
    <source>
        <dbReference type="SAM" id="MobiDB-lite"/>
    </source>
</evidence>
<proteinExistence type="predicted"/>
<keyword evidence="2" id="KW-1185">Reference proteome</keyword>
<protein>
    <submittedName>
        <fullName evidence="3">Collagen alpha-1(III) chain-like</fullName>
    </submittedName>
</protein>
<dbReference type="AlphaFoldDB" id="A0A340XFT2"/>
<feature type="compositionally biased region" description="Basic and acidic residues" evidence="1">
    <location>
        <begin position="148"/>
        <end position="158"/>
    </location>
</feature>
<evidence type="ECO:0000313" key="3">
    <source>
        <dbReference type="RefSeq" id="XP_007460268.1"/>
    </source>
</evidence>
<gene>
    <name evidence="3" type="primary">LOC103086564</name>
</gene>
<name>A0A340XFT2_LIPVE</name>
<feature type="region of interest" description="Disordered" evidence="1">
    <location>
        <begin position="53"/>
        <end position="208"/>
    </location>
</feature>
<dbReference type="InParanoid" id="A0A340XFT2"/>
<dbReference type="GeneID" id="103086564"/>
<dbReference type="RefSeq" id="XP_007460268.1">
    <property type="nucleotide sequence ID" value="XM_007460206.1"/>
</dbReference>
<dbReference type="KEGG" id="lve:103086564"/>
<accession>A0A340XFT2</accession>
<evidence type="ECO:0000313" key="2">
    <source>
        <dbReference type="Proteomes" id="UP000265300"/>
    </source>
</evidence>
<sequence length="254" mass="26936">MSLGDPRKTLCDIEIEWAELSGTKERELGTFAGRSSEAWVETGQKFIVTDVLRPGAATGPASAARVRRPLGRSPTPAWARGPGAHAERGPLPAPPTPLGPRRRPRTSGNEHPRTGSRACGEACSPSRPLPGQGLQHPGGRGTHLPSGKRPELRERPREPGPPSAGRRREQRGEAALTCVASGRTPRTQSPGEAAEGRRGRGQEPLCPRGTPFLNPFTLPARLRLPPALCLPVLAPAARCDVHVAPRTLGCGLEA</sequence>
<reference evidence="3" key="1">
    <citation type="submission" date="2025-08" db="UniProtKB">
        <authorList>
            <consortium name="RefSeq"/>
        </authorList>
    </citation>
    <scope>IDENTIFICATION</scope>
</reference>